<dbReference type="EMBL" id="BAAAMR010000002">
    <property type="protein sequence ID" value="GAA2120590.1"/>
    <property type="molecule type" value="Genomic_DNA"/>
</dbReference>
<feature type="domain" description="Clp R" evidence="2">
    <location>
        <begin position="171"/>
        <end position="230"/>
    </location>
</feature>
<gene>
    <name evidence="3" type="ORF">GCM10009727_05480</name>
</gene>
<dbReference type="SUPFAM" id="SSF81923">
    <property type="entry name" value="Double Clp-N motif"/>
    <property type="match status" value="1"/>
</dbReference>
<evidence type="ECO:0008006" key="5">
    <source>
        <dbReference type="Google" id="ProtNLM"/>
    </source>
</evidence>
<protein>
    <recommendedName>
        <fullName evidence="5">Beta-lactamase family protein</fullName>
    </recommendedName>
</protein>
<evidence type="ECO:0000259" key="2">
    <source>
        <dbReference type="Pfam" id="PF02861"/>
    </source>
</evidence>
<name>A0ABN2Y2R9_9ACTN</name>
<dbReference type="Pfam" id="PF00144">
    <property type="entry name" value="Beta-lactamase"/>
    <property type="match status" value="1"/>
</dbReference>
<dbReference type="Proteomes" id="UP001501020">
    <property type="component" value="Unassembled WGS sequence"/>
</dbReference>
<keyword evidence="4" id="KW-1185">Reference proteome</keyword>
<accession>A0ABN2Y2R9</accession>
<dbReference type="PANTHER" id="PTHR43319:SF3">
    <property type="entry name" value="BETA-LACTAMASE-RELATED DOMAIN-CONTAINING PROTEIN"/>
    <property type="match status" value="1"/>
</dbReference>
<evidence type="ECO:0000259" key="1">
    <source>
        <dbReference type="Pfam" id="PF00144"/>
    </source>
</evidence>
<dbReference type="InterPro" id="IPR012338">
    <property type="entry name" value="Beta-lactam/transpept-like"/>
</dbReference>
<dbReference type="InterPro" id="IPR001466">
    <property type="entry name" value="Beta-lactam-related"/>
</dbReference>
<dbReference type="SUPFAM" id="SSF56601">
    <property type="entry name" value="beta-lactamase/transpeptidase-like"/>
    <property type="match status" value="1"/>
</dbReference>
<organism evidence="3 4">
    <name type="scientific">Actinomadura napierensis</name>
    <dbReference type="NCBI Taxonomy" id="267854"/>
    <lineage>
        <taxon>Bacteria</taxon>
        <taxon>Bacillati</taxon>
        <taxon>Actinomycetota</taxon>
        <taxon>Actinomycetes</taxon>
        <taxon>Streptosporangiales</taxon>
        <taxon>Thermomonosporaceae</taxon>
        <taxon>Actinomadura</taxon>
    </lineage>
</organism>
<sequence>MPWFSASKLLATVAVARAWEAGLLRPEDRVSSHVPQFAGGGKDEIRIEHLLDHTAPLRGVDRAVGGAFGRGRDALVQMIVTAQADPDRVPGRRAGYLGHAGYLMLDEIVARASGMTFAEFQHGLGLFASPKDAACPALARCGATPDTIRAAIDGQIGIPSGEPLPDETPMTALALRCLQHALRESLRINAPEIDNTHLALALLTVSEGIAHHTLTNLGVSYEALRAAITSTR</sequence>
<dbReference type="Gene3D" id="3.40.710.10">
    <property type="entry name" value="DD-peptidase/beta-lactamase superfamily"/>
    <property type="match status" value="1"/>
</dbReference>
<dbReference type="InterPro" id="IPR004176">
    <property type="entry name" value="Clp_R_N"/>
</dbReference>
<evidence type="ECO:0000313" key="4">
    <source>
        <dbReference type="Proteomes" id="UP001501020"/>
    </source>
</evidence>
<proteinExistence type="predicted"/>
<dbReference type="PANTHER" id="PTHR43319">
    <property type="entry name" value="BETA-LACTAMASE-RELATED"/>
    <property type="match status" value="1"/>
</dbReference>
<reference evidence="3 4" key="1">
    <citation type="journal article" date="2019" name="Int. J. Syst. Evol. Microbiol.">
        <title>The Global Catalogue of Microorganisms (GCM) 10K type strain sequencing project: providing services to taxonomists for standard genome sequencing and annotation.</title>
        <authorList>
            <consortium name="The Broad Institute Genomics Platform"/>
            <consortium name="The Broad Institute Genome Sequencing Center for Infectious Disease"/>
            <person name="Wu L."/>
            <person name="Ma J."/>
        </authorList>
    </citation>
    <scope>NUCLEOTIDE SEQUENCE [LARGE SCALE GENOMIC DNA]</scope>
    <source>
        <strain evidence="3 4">JCM 13850</strain>
    </source>
</reference>
<dbReference type="InterPro" id="IPR052907">
    <property type="entry name" value="Beta-lactamase/esterase"/>
</dbReference>
<feature type="domain" description="Beta-lactamase-related" evidence="1">
    <location>
        <begin position="2"/>
        <end position="120"/>
    </location>
</feature>
<dbReference type="Pfam" id="PF02861">
    <property type="entry name" value="Clp_N"/>
    <property type="match status" value="1"/>
</dbReference>
<dbReference type="InterPro" id="IPR036628">
    <property type="entry name" value="Clp_N_dom_sf"/>
</dbReference>
<evidence type="ECO:0000313" key="3">
    <source>
        <dbReference type="EMBL" id="GAA2120590.1"/>
    </source>
</evidence>
<dbReference type="Gene3D" id="1.10.1780.10">
    <property type="entry name" value="Clp, N-terminal domain"/>
    <property type="match status" value="1"/>
</dbReference>
<comment type="caution">
    <text evidence="3">The sequence shown here is derived from an EMBL/GenBank/DDBJ whole genome shotgun (WGS) entry which is preliminary data.</text>
</comment>
<dbReference type="RefSeq" id="WP_344260984.1">
    <property type="nucleotide sequence ID" value="NZ_BAAAMR010000002.1"/>
</dbReference>